<dbReference type="STRING" id="561176.SAMN04488561_2742"/>
<dbReference type="OrthoDB" id="3813186at2"/>
<evidence type="ECO:0000256" key="1">
    <source>
        <dbReference type="ARBA" id="ARBA00023125"/>
    </source>
</evidence>
<name>A0A1H5LTX2_9ACTN</name>
<dbReference type="InterPro" id="IPR001647">
    <property type="entry name" value="HTH_TetR"/>
</dbReference>
<keyword evidence="5" id="KW-1185">Reference proteome</keyword>
<accession>A0A1H5LTX2</accession>
<dbReference type="Gene3D" id="1.10.357.10">
    <property type="entry name" value="Tetracycline Repressor, domain 2"/>
    <property type="match status" value="1"/>
</dbReference>
<dbReference type="SUPFAM" id="SSF46689">
    <property type="entry name" value="Homeodomain-like"/>
    <property type="match status" value="1"/>
</dbReference>
<evidence type="ECO:0000313" key="5">
    <source>
        <dbReference type="Proteomes" id="UP000181980"/>
    </source>
</evidence>
<evidence type="ECO:0000313" key="4">
    <source>
        <dbReference type="EMBL" id="SEE79937.1"/>
    </source>
</evidence>
<reference evidence="5" key="1">
    <citation type="submission" date="2016-10" db="EMBL/GenBank/DDBJ databases">
        <authorList>
            <person name="Varghese N."/>
            <person name="Submissions S."/>
        </authorList>
    </citation>
    <scope>NUCLEOTIDE SEQUENCE [LARGE SCALE GENOMIC DNA]</scope>
    <source>
        <strain evidence="5">DSM 45237</strain>
    </source>
</reference>
<evidence type="ECO:0000256" key="2">
    <source>
        <dbReference type="PROSITE-ProRule" id="PRU00335"/>
    </source>
</evidence>
<keyword evidence="1 2" id="KW-0238">DNA-binding</keyword>
<protein>
    <submittedName>
        <fullName evidence="4">Regulatory protein, tetR family</fullName>
    </submittedName>
</protein>
<dbReference type="GO" id="GO:0006355">
    <property type="term" value="P:regulation of DNA-templated transcription"/>
    <property type="evidence" value="ECO:0007669"/>
    <property type="project" value="UniProtKB-ARBA"/>
</dbReference>
<dbReference type="AlphaFoldDB" id="A0A1H5LTX2"/>
<organism evidence="4 5">
    <name type="scientific">Jiangella alba</name>
    <dbReference type="NCBI Taxonomy" id="561176"/>
    <lineage>
        <taxon>Bacteria</taxon>
        <taxon>Bacillati</taxon>
        <taxon>Actinomycetota</taxon>
        <taxon>Actinomycetes</taxon>
        <taxon>Jiangellales</taxon>
        <taxon>Jiangellaceae</taxon>
        <taxon>Jiangella</taxon>
    </lineage>
</organism>
<dbReference type="Proteomes" id="UP000181980">
    <property type="component" value="Unassembled WGS sequence"/>
</dbReference>
<sequence length="338" mass="34817">MVRLTRAQTQERTRSGVLAAARAEFADRGYRDATIDGIAARAGLTRGAIYANFAGKRALYLSVLAADAERAARARRGDAAGTATPREALAAIARARLGAGLPADVLDDEPARAAYAQLLELEALVLGLALERLGLRGRAVRVAASALTLLAGADHLATAAPGFVDQFDVVAACELLTALPADRGWPRAYLQHVSPARPVDEPWPDGPAPRDGVVHLLGLRRLEAAEESVRSAPAGVAVTVALVTGEPDELAPLARLVLARLDDTLRRAIPEPARPPVRLLLGTAADALAAAAGVAAPSDDTEVAVRVAAGRVVARAEGRGAGHAAAVVPVTTAVARPA</sequence>
<proteinExistence type="predicted"/>
<dbReference type="PANTHER" id="PTHR30328">
    <property type="entry name" value="TRANSCRIPTIONAL REPRESSOR"/>
    <property type="match status" value="1"/>
</dbReference>
<evidence type="ECO:0000259" key="3">
    <source>
        <dbReference type="PROSITE" id="PS50977"/>
    </source>
</evidence>
<feature type="domain" description="HTH tetR-type" evidence="3">
    <location>
        <begin position="11"/>
        <end position="71"/>
    </location>
</feature>
<dbReference type="InterPro" id="IPR050109">
    <property type="entry name" value="HTH-type_TetR-like_transc_reg"/>
</dbReference>
<gene>
    <name evidence="4" type="ORF">SAMN04488561_2742</name>
</gene>
<dbReference type="PROSITE" id="PS50977">
    <property type="entry name" value="HTH_TETR_2"/>
    <property type="match status" value="1"/>
</dbReference>
<dbReference type="Pfam" id="PF00440">
    <property type="entry name" value="TetR_N"/>
    <property type="match status" value="1"/>
</dbReference>
<dbReference type="GO" id="GO:0003677">
    <property type="term" value="F:DNA binding"/>
    <property type="evidence" value="ECO:0007669"/>
    <property type="project" value="UniProtKB-UniRule"/>
</dbReference>
<feature type="DNA-binding region" description="H-T-H motif" evidence="2">
    <location>
        <begin position="34"/>
        <end position="53"/>
    </location>
</feature>
<dbReference type="EMBL" id="FNUC01000003">
    <property type="protein sequence ID" value="SEE79937.1"/>
    <property type="molecule type" value="Genomic_DNA"/>
</dbReference>
<dbReference type="PRINTS" id="PR00455">
    <property type="entry name" value="HTHTETR"/>
</dbReference>
<dbReference type="InterPro" id="IPR009057">
    <property type="entry name" value="Homeodomain-like_sf"/>
</dbReference>
<dbReference type="RefSeq" id="WP_069113469.1">
    <property type="nucleotide sequence ID" value="NZ_FNUC01000003.1"/>
</dbReference>
<dbReference type="PANTHER" id="PTHR30328:SF54">
    <property type="entry name" value="HTH-TYPE TRANSCRIPTIONAL REPRESSOR SCO4008"/>
    <property type="match status" value="1"/>
</dbReference>